<dbReference type="InterPro" id="IPR000825">
    <property type="entry name" value="SUF_FeS_clus_asmbl_SufBD_core"/>
</dbReference>
<dbReference type="PANTHER" id="PTHR30508">
    <property type="entry name" value="FES CLUSTER ASSEMBLY PROTEIN SUF"/>
    <property type="match status" value="1"/>
</dbReference>
<dbReference type="SUPFAM" id="SSF101960">
    <property type="entry name" value="Stabilizer of iron transporter SufD"/>
    <property type="match status" value="1"/>
</dbReference>
<name>A0A1J5EE58_9BACT</name>
<comment type="caution">
    <text evidence="3">The sequence shown here is derived from an EMBL/GenBank/DDBJ whole genome shotgun (WGS) entry which is preliminary data.</text>
</comment>
<dbReference type="InterPro" id="IPR055346">
    <property type="entry name" value="Fe-S_cluster_assembly_SufBD"/>
</dbReference>
<protein>
    <recommendedName>
        <fullName evidence="2">SUF system FeS cluster assembly SufBD core domain-containing protein</fullName>
    </recommendedName>
</protein>
<evidence type="ECO:0000313" key="4">
    <source>
        <dbReference type="Proteomes" id="UP000183085"/>
    </source>
</evidence>
<dbReference type="Proteomes" id="UP000183085">
    <property type="component" value="Unassembled WGS sequence"/>
</dbReference>
<sequence length="411" mass="45193">MSWKKEELIKKATDAQNTPAKLGEDIDISRFKQEAALLPQVASVSQLSNDIVENAKSVGINPNENNRSGTYFQLDHSVVLACQKKEMEGVEVLSTTQALSQYDWLKDYYWKAAAVDADKYTAMSELHQNAGYFIHAKPGARLTMPIQACLFIGTEGLVQSVHNIIIAEEGSELHVIAGCTTHPGISSGMHIGVSEFYIKKGATVTFTMIHGWAEDVEVRPRTVAIVEEGGTFISNYICFKPVRSIQMYPTAYCVGKDARVRFHSLIYGSKNSIIDTGSRVFLQAEGSRAEMTARVIAADSSKIISRGHVIGEVTETKGHLECRGLLLSNTASIHAIPEIEGKAEGCDLSHEAAVGRIQQAQLCYLMSRGLNEDEATALIVRGFLDPEIPGLPEHLKYEIKRTIEMTSEKVM</sequence>
<dbReference type="STRING" id="1817895.AUJ95_03035"/>
<comment type="similarity">
    <text evidence="1">Belongs to the iron-sulfur cluster assembly SufBD family.</text>
</comment>
<proteinExistence type="inferred from homology"/>
<feature type="domain" description="SUF system FeS cluster assembly SufBD core" evidence="2">
    <location>
        <begin position="154"/>
        <end position="383"/>
    </location>
</feature>
<reference evidence="3 4" key="1">
    <citation type="journal article" date="2016" name="Environ. Microbiol.">
        <title>Genomic resolution of a cold subsurface aquifer community provides metabolic insights for novel microbes adapted to high CO concentrations.</title>
        <authorList>
            <person name="Probst A.J."/>
            <person name="Castelle C.J."/>
            <person name="Singh A."/>
            <person name="Brown C.T."/>
            <person name="Anantharaman K."/>
            <person name="Sharon I."/>
            <person name="Hug L.A."/>
            <person name="Burstein D."/>
            <person name="Emerson J.B."/>
            <person name="Thomas B.C."/>
            <person name="Banfield J.F."/>
        </authorList>
    </citation>
    <scope>NUCLEOTIDE SEQUENCE [LARGE SCALE GENOMIC DNA]</scope>
    <source>
        <strain evidence="3">CG2_30_40_21</strain>
    </source>
</reference>
<dbReference type="GO" id="GO:0016226">
    <property type="term" value="P:iron-sulfur cluster assembly"/>
    <property type="evidence" value="ECO:0007669"/>
    <property type="project" value="InterPro"/>
</dbReference>
<dbReference type="Pfam" id="PF01458">
    <property type="entry name" value="SUFBD_core"/>
    <property type="match status" value="1"/>
</dbReference>
<dbReference type="AlphaFoldDB" id="A0A1J5EE58"/>
<evidence type="ECO:0000256" key="1">
    <source>
        <dbReference type="ARBA" id="ARBA00043967"/>
    </source>
</evidence>
<gene>
    <name evidence="3" type="ORF">AUJ95_03035</name>
</gene>
<organism evidence="3 4">
    <name type="scientific">Candidatus Desantisbacteria bacterium CG2_30_40_21</name>
    <dbReference type="NCBI Taxonomy" id="1817895"/>
    <lineage>
        <taxon>Bacteria</taxon>
        <taxon>Candidatus Desantisiibacteriota</taxon>
    </lineage>
</organism>
<evidence type="ECO:0000259" key="2">
    <source>
        <dbReference type="Pfam" id="PF01458"/>
    </source>
</evidence>
<dbReference type="InterPro" id="IPR037284">
    <property type="entry name" value="SUF_FeS_clus_asmbl_SufBD_sf"/>
</dbReference>
<evidence type="ECO:0000313" key="3">
    <source>
        <dbReference type="EMBL" id="OIP41614.1"/>
    </source>
</evidence>
<dbReference type="EMBL" id="MNYI01000075">
    <property type="protein sequence ID" value="OIP41614.1"/>
    <property type="molecule type" value="Genomic_DNA"/>
</dbReference>
<accession>A0A1J5EE58</accession>
<dbReference type="PANTHER" id="PTHR30508:SF1">
    <property type="entry name" value="UPF0051 PROTEIN ABCI8, CHLOROPLASTIC-RELATED"/>
    <property type="match status" value="1"/>
</dbReference>